<feature type="transmembrane region" description="Helical" evidence="1">
    <location>
        <begin position="173"/>
        <end position="193"/>
    </location>
</feature>
<proteinExistence type="predicted"/>
<gene>
    <name evidence="2" type="ORF">GCM10009547_19780</name>
</gene>
<feature type="transmembrane region" description="Helical" evidence="1">
    <location>
        <begin position="62"/>
        <end position="86"/>
    </location>
</feature>
<evidence type="ECO:0000256" key="1">
    <source>
        <dbReference type="SAM" id="Phobius"/>
    </source>
</evidence>
<name>A0ABN1GRR9_9ACTN</name>
<feature type="transmembrane region" description="Helical" evidence="1">
    <location>
        <begin position="205"/>
        <end position="228"/>
    </location>
</feature>
<organism evidence="2 3">
    <name type="scientific">Sporichthya brevicatena</name>
    <dbReference type="NCBI Taxonomy" id="171442"/>
    <lineage>
        <taxon>Bacteria</taxon>
        <taxon>Bacillati</taxon>
        <taxon>Actinomycetota</taxon>
        <taxon>Actinomycetes</taxon>
        <taxon>Sporichthyales</taxon>
        <taxon>Sporichthyaceae</taxon>
        <taxon>Sporichthya</taxon>
    </lineage>
</organism>
<protein>
    <submittedName>
        <fullName evidence="2">Uncharacterized protein</fullName>
    </submittedName>
</protein>
<feature type="transmembrane region" description="Helical" evidence="1">
    <location>
        <begin position="9"/>
        <end position="28"/>
    </location>
</feature>
<keyword evidence="1" id="KW-1133">Transmembrane helix</keyword>
<sequence>MSERQLNRLGAWGGLGYIALMMTAWIVFWQTNVFTTFGETPDSDAPADQIVAFYSEHRTTQLMAGCVWAAALAPLGLFLSRLYTALKSAEEGHGTGATAYLFGAFAFLAAPILWVTGVFGVSFRVGELHPSVTQYNHDLFLLPIVTCAPLWVLMFGGIALVILVTGRGVFPRWLGILALVAAPCQFLYFGALFDPSGIWWSSNQGILVAGVAYGSQLGWIVAACVVWLRSSSAVARTPDLVPSGV</sequence>
<evidence type="ECO:0000313" key="2">
    <source>
        <dbReference type="EMBL" id="GAA0617560.1"/>
    </source>
</evidence>
<keyword evidence="1" id="KW-0812">Transmembrane</keyword>
<dbReference type="EMBL" id="BAAAHE010000014">
    <property type="protein sequence ID" value="GAA0617560.1"/>
    <property type="molecule type" value="Genomic_DNA"/>
</dbReference>
<comment type="caution">
    <text evidence="2">The sequence shown here is derived from an EMBL/GenBank/DDBJ whole genome shotgun (WGS) entry which is preliminary data.</text>
</comment>
<keyword evidence="3" id="KW-1185">Reference proteome</keyword>
<evidence type="ECO:0000313" key="3">
    <source>
        <dbReference type="Proteomes" id="UP001500957"/>
    </source>
</evidence>
<accession>A0ABN1GRR9</accession>
<dbReference type="RefSeq" id="WP_344604155.1">
    <property type="nucleotide sequence ID" value="NZ_BAAAHE010000014.1"/>
</dbReference>
<feature type="transmembrane region" description="Helical" evidence="1">
    <location>
        <begin position="98"/>
        <end position="120"/>
    </location>
</feature>
<keyword evidence="1" id="KW-0472">Membrane</keyword>
<feature type="transmembrane region" description="Helical" evidence="1">
    <location>
        <begin position="140"/>
        <end position="166"/>
    </location>
</feature>
<dbReference type="Proteomes" id="UP001500957">
    <property type="component" value="Unassembled WGS sequence"/>
</dbReference>
<reference evidence="2 3" key="1">
    <citation type="journal article" date="2019" name="Int. J. Syst. Evol. Microbiol.">
        <title>The Global Catalogue of Microorganisms (GCM) 10K type strain sequencing project: providing services to taxonomists for standard genome sequencing and annotation.</title>
        <authorList>
            <consortium name="The Broad Institute Genomics Platform"/>
            <consortium name="The Broad Institute Genome Sequencing Center for Infectious Disease"/>
            <person name="Wu L."/>
            <person name="Ma J."/>
        </authorList>
    </citation>
    <scope>NUCLEOTIDE SEQUENCE [LARGE SCALE GENOMIC DNA]</scope>
    <source>
        <strain evidence="2 3">JCM 10671</strain>
    </source>
</reference>